<dbReference type="InterPro" id="IPR005784">
    <property type="entry name" value="D_amino_transT"/>
</dbReference>
<keyword evidence="8 11" id="KW-0663">Pyridoxal phosphate</keyword>
<evidence type="ECO:0000313" key="14">
    <source>
        <dbReference type="Proteomes" id="UP000035996"/>
    </source>
</evidence>
<comment type="cofactor">
    <cofactor evidence="1 11">
        <name>pyridoxal 5'-phosphate</name>
        <dbReference type="ChEBI" id="CHEBI:597326"/>
    </cofactor>
</comment>
<name>A0A0J6CQL4_9BACL</name>
<dbReference type="GO" id="GO:0047810">
    <property type="term" value="F:D-alanine-2-oxoglutarate aminotransferase activity"/>
    <property type="evidence" value="ECO:0007669"/>
    <property type="project" value="UniProtKB-EC"/>
</dbReference>
<dbReference type="InterPro" id="IPR043131">
    <property type="entry name" value="BCAT-like_N"/>
</dbReference>
<sequence>MKLILLNGELLSREQASIDIEDRGYQFGDGVYEVVRIYNSHFFELDAHLERLERSAHEIKIKLPFTISELKQRIEKLKKSNNVHSGHLYLQITRGVSPRNHAFPEKAEPVLVAYTKEYSKEPSRIPGRAMFTDDIRWLRCDIKSLNLLGNVMAKDDATVKGYDEAIFHRGEIVTEGSSTNVFIIKNRILYTHPANHLILDGITRRKILSVAASLDIQVKEESFTKQQLLEADEVFISSTTQEVRPIIEVDGQPIGNGKEGDVTASLQAELERHISRSEK</sequence>
<reference evidence="13" key="1">
    <citation type="submission" date="2015-06" db="EMBL/GenBank/DDBJ databases">
        <authorList>
            <person name="Liu B."/>
            <person name="Wang J."/>
            <person name="Zhu Y."/>
            <person name="Liu G."/>
            <person name="Chen Q."/>
            <person name="Zheng C."/>
            <person name="Che J."/>
            <person name="Ge C."/>
            <person name="Shi H."/>
            <person name="Pan Z."/>
            <person name="Liu X."/>
        </authorList>
    </citation>
    <scope>NUCLEOTIDE SEQUENCE [LARGE SCALE GENOMIC DNA]</scope>
    <source>
        <strain evidence="13">DSM 16346</strain>
    </source>
</reference>
<comment type="subunit">
    <text evidence="3">Homodimer.</text>
</comment>
<dbReference type="STRING" id="157733.AB986_04535"/>
<evidence type="ECO:0000256" key="2">
    <source>
        <dbReference type="ARBA" id="ARBA00009320"/>
    </source>
</evidence>
<keyword evidence="6 13" id="KW-0032">Aminotransferase</keyword>
<proteinExistence type="inferred from homology"/>
<dbReference type="Gene3D" id="3.30.470.10">
    <property type="match status" value="1"/>
</dbReference>
<evidence type="ECO:0000256" key="11">
    <source>
        <dbReference type="RuleBase" id="RU004516"/>
    </source>
</evidence>
<dbReference type="AlphaFoldDB" id="A0A0J6CQL4"/>
<dbReference type="Pfam" id="PF01063">
    <property type="entry name" value="Aminotran_4"/>
    <property type="match status" value="1"/>
</dbReference>
<dbReference type="EC" id="2.6.1.21" evidence="4 12"/>
<evidence type="ECO:0000256" key="10">
    <source>
        <dbReference type="RuleBase" id="RU004106"/>
    </source>
</evidence>
<keyword evidence="7" id="KW-0808">Transferase</keyword>
<evidence type="ECO:0000256" key="1">
    <source>
        <dbReference type="ARBA" id="ARBA00001933"/>
    </source>
</evidence>
<dbReference type="InterPro" id="IPR050571">
    <property type="entry name" value="Class-IV_PLP-Dep_Aminotrnsfr"/>
</dbReference>
<evidence type="ECO:0000256" key="5">
    <source>
        <dbReference type="ARBA" id="ARBA00021779"/>
    </source>
</evidence>
<dbReference type="GO" id="GO:0046394">
    <property type="term" value="P:carboxylic acid biosynthetic process"/>
    <property type="evidence" value="ECO:0007669"/>
    <property type="project" value="UniProtKB-ARBA"/>
</dbReference>
<dbReference type="EMBL" id="LELK01000001">
    <property type="protein sequence ID" value="KMM38556.1"/>
    <property type="molecule type" value="Genomic_DNA"/>
</dbReference>
<dbReference type="GO" id="GO:0008652">
    <property type="term" value="P:amino acid biosynthetic process"/>
    <property type="evidence" value="ECO:0007669"/>
    <property type="project" value="UniProtKB-ARBA"/>
</dbReference>
<accession>A0A0J6CQL4</accession>
<dbReference type="PATRIC" id="fig|157733.3.peg.3134"/>
<comment type="similarity">
    <text evidence="2 10">Belongs to the class-IV pyridoxal-phosphate-dependent aminotransferase family.</text>
</comment>
<dbReference type="PROSITE" id="PS00770">
    <property type="entry name" value="AA_TRANSFER_CLASS_4"/>
    <property type="match status" value="1"/>
</dbReference>
<dbReference type="Gene3D" id="3.20.10.10">
    <property type="entry name" value="D-amino Acid Aminotransferase, subunit A, domain 2"/>
    <property type="match status" value="1"/>
</dbReference>
<dbReference type="GO" id="GO:0046416">
    <property type="term" value="P:D-amino acid metabolic process"/>
    <property type="evidence" value="ECO:0007669"/>
    <property type="project" value="InterPro"/>
</dbReference>
<evidence type="ECO:0000256" key="12">
    <source>
        <dbReference type="RuleBase" id="RU004520"/>
    </source>
</evidence>
<dbReference type="PANTHER" id="PTHR42743">
    <property type="entry name" value="AMINO-ACID AMINOTRANSFERASE"/>
    <property type="match status" value="1"/>
</dbReference>
<evidence type="ECO:0000256" key="9">
    <source>
        <dbReference type="ARBA" id="ARBA00047911"/>
    </source>
</evidence>
<dbReference type="RefSeq" id="WP_048309672.1">
    <property type="nucleotide sequence ID" value="NZ_CP119526.1"/>
</dbReference>
<comment type="caution">
    <text evidence="13">The sequence shown here is derived from an EMBL/GenBank/DDBJ whole genome shotgun (WGS) entry which is preliminary data.</text>
</comment>
<comment type="catalytic activity">
    <reaction evidence="9 12">
        <text>D-alanine + 2-oxoglutarate = D-glutamate + pyruvate</text>
        <dbReference type="Rhea" id="RHEA:15869"/>
        <dbReference type="ChEBI" id="CHEBI:15361"/>
        <dbReference type="ChEBI" id="CHEBI:16810"/>
        <dbReference type="ChEBI" id="CHEBI:29986"/>
        <dbReference type="ChEBI" id="CHEBI:57416"/>
        <dbReference type="EC" id="2.6.1.21"/>
    </reaction>
</comment>
<evidence type="ECO:0000256" key="4">
    <source>
        <dbReference type="ARBA" id="ARBA00012874"/>
    </source>
</evidence>
<comment type="function">
    <text evidence="12">Acts on the D-isomers of alanine, leucine, aspartate, glutamate, aminobutyrate, norvaline and asparagine. The enzyme transfers an amino group from a substrate D-amino acid to the pyridoxal phosphate cofactor to form pyridoxamine and an alpha-keto acid in the first half-reaction.</text>
</comment>
<dbReference type="GO" id="GO:0030170">
    <property type="term" value="F:pyridoxal phosphate binding"/>
    <property type="evidence" value="ECO:0007669"/>
    <property type="project" value="InterPro"/>
</dbReference>
<organism evidence="13 14">
    <name type="scientific">Guptibacillus hwajinpoensis</name>
    <dbReference type="NCBI Taxonomy" id="208199"/>
    <lineage>
        <taxon>Bacteria</taxon>
        <taxon>Bacillati</taxon>
        <taxon>Bacillota</taxon>
        <taxon>Bacilli</taxon>
        <taxon>Bacillales</taxon>
        <taxon>Guptibacillaceae</taxon>
        <taxon>Guptibacillus</taxon>
    </lineage>
</organism>
<dbReference type="InterPro" id="IPR001544">
    <property type="entry name" value="Aminotrans_IV"/>
</dbReference>
<dbReference type="NCBIfam" id="TIGR01121">
    <property type="entry name" value="D_amino_aminoT"/>
    <property type="match status" value="1"/>
</dbReference>
<keyword evidence="14" id="KW-1185">Reference proteome</keyword>
<dbReference type="GO" id="GO:0005829">
    <property type="term" value="C:cytosol"/>
    <property type="evidence" value="ECO:0007669"/>
    <property type="project" value="TreeGrafter"/>
</dbReference>
<gene>
    <name evidence="13" type="ORF">AB986_04535</name>
</gene>
<evidence type="ECO:0000313" key="13">
    <source>
        <dbReference type="EMBL" id="KMM38556.1"/>
    </source>
</evidence>
<dbReference type="InterPro" id="IPR036038">
    <property type="entry name" value="Aminotransferase-like"/>
</dbReference>
<dbReference type="Proteomes" id="UP000035996">
    <property type="component" value="Unassembled WGS sequence"/>
</dbReference>
<dbReference type="FunFam" id="3.20.10.10:FF:000002">
    <property type="entry name" value="D-alanine aminotransferase"/>
    <property type="match status" value="1"/>
</dbReference>
<dbReference type="PANTHER" id="PTHR42743:SF10">
    <property type="entry name" value="D-ALANINE AMINOTRANSFERASE"/>
    <property type="match status" value="1"/>
</dbReference>
<evidence type="ECO:0000256" key="3">
    <source>
        <dbReference type="ARBA" id="ARBA00011738"/>
    </source>
</evidence>
<dbReference type="FunFam" id="3.30.470.10:FF:000009">
    <property type="entry name" value="D-alanine aminotransferase"/>
    <property type="match status" value="1"/>
</dbReference>
<protein>
    <recommendedName>
        <fullName evidence="5 12">D-alanine aminotransferase</fullName>
        <ecNumber evidence="4 12">2.6.1.21</ecNumber>
    </recommendedName>
</protein>
<dbReference type="InterPro" id="IPR043132">
    <property type="entry name" value="BCAT-like_C"/>
</dbReference>
<dbReference type="CDD" id="cd01558">
    <property type="entry name" value="D-AAT_like"/>
    <property type="match status" value="1"/>
</dbReference>
<dbReference type="SUPFAM" id="SSF56752">
    <property type="entry name" value="D-aminoacid aminotransferase-like PLP-dependent enzymes"/>
    <property type="match status" value="1"/>
</dbReference>
<evidence type="ECO:0000256" key="8">
    <source>
        <dbReference type="ARBA" id="ARBA00022898"/>
    </source>
</evidence>
<evidence type="ECO:0000256" key="6">
    <source>
        <dbReference type="ARBA" id="ARBA00022576"/>
    </source>
</evidence>
<dbReference type="InterPro" id="IPR018300">
    <property type="entry name" value="Aminotrans_IV_CS"/>
</dbReference>
<evidence type="ECO:0000256" key="7">
    <source>
        <dbReference type="ARBA" id="ARBA00022679"/>
    </source>
</evidence>
<dbReference type="OrthoDB" id="9805628at2"/>